<sequence>MRRNQKGSALLWAITVIMVLMITVAAALGISYSYYNRSVNNNSKRQAYLTAKGVIQNIVEKIELDNSDYIAMIPEEENQSTPLNIDIPEASNIGKVTEAKISRVAVDKDKDIRGKITISVTVDYAEQTETVNADMQLGRTGDLKKWQLLKYYKGQGAEVQENINIKNAKIMMSHLTPLYEAACTGNKVMQEYVKSDAEIYERMIAEYGETWEKYANNGYYSNDRMREYLYTGVYNSSIPKFDNSAASNFPEKFEGKTFYMKTYCSDGKKLSFVYANEKSTMNNGDWEASMIFNVEDGHWYDVTELNGNKIIPLKILGELVDGKDPENELLKWEAFKKKYFIPERCVD</sequence>
<evidence type="ECO:0000313" key="4">
    <source>
        <dbReference type="Proteomes" id="UP000030008"/>
    </source>
</evidence>
<evidence type="ECO:0000259" key="2">
    <source>
        <dbReference type="Pfam" id="PF18223"/>
    </source>
</evidence>
<gene>
    <name evidence="3" type="ORF">CIAN88_08435</name>
</gene>
<dbReference type="RefSeq" id="WP_044905010.1">
    <property type="nucleotide sequence ID" value="NZ_JQIF01000039.1"/>
</dbReference>
<dbReference type="Proteomes" id="UP000030008">
    <property type="component" value="Unassembled WGS sequence"/>
</dbReference>
<keyword evidence="1" id="KW-0812">Transmembrane</keyword>
<feature type="transmembrane region" description="Helical" evidence="1">
    <location>
        <begin position="9"/>
        <end position="35"/>
    </location>
</feature>
<accession>A0A099I8A1</accession>
<dbReference type="EMBL" id="JQIF01000039">
    <property type="protein sequence ID" value="KGJ53442.1"/>
    <property type="molecule type" value="Genomic_DNA"/>
</dbReference>
<dbReference type="AlphaFoldDB" id="A0A099I8A1"/>
<proteinExistence type="predicted"/>
<keyword evidence="1" id="KW-1133">Transmembrane helix</keyword>
<protein>
    <recommendedName>
        <fullName evidence="2">Pilin PilJ C-terminal domain-containing protein</fullName>
    </recommendedName>
</protein>
<name>A0A099I8A1_CLOIN</name>
<organism evidence="3 4">
    <name type="scientific">Clostridium innocuum</name>
    <dbReference type="NCBI Taxonomy" id="1522"/>
    <lineage>
        <taxon>Bacteria</taxon>
        <taxon>Bacillati</taxon>
        <taxon>Bacillota</taxon>
        <taxon>Clostridia</taxon>
        <taxon>Eubacteriales</taxon>
        <taxon>Clostridiaceae</taxon>
        <taxon>Clostridium</taxon>
    </lineage>
</organism>
<dbReference type="Pfam" id="PF18223">
    <property type="entry name" value="PilJ_C"/>
    <property type="match status" value="1"/>
</dbReference>
<reference evidence="3 4" key="1">
    <citation type="submission" date="2014-08" db="EMBL/GenBank/DDBJ databases">
        <title>Clostridium innocuum, an unnegligible vancomycin-resistant pathogen causing extra-intestinal infections.</title>
        <authorList>
            <person name="Feng Y."/>
            <person name="Chiu C.-H."/>
        </authorList>
    </citation>
    <scope>NUCLEOTIDE SEQUENCE [LARGE SCALE GENOMIC DNA]</scope>
    <source>
        <strain evidence="3 4">AN88</strain>
    </source>
</reference>
<comment type="caution">
    <text evidence="3">The sequence shown here is derived from an EMBL/GenBank/DDBJ whole genome shotgun (WGS) entry which is preliminary data.</text>
</comment>
<dbReference type="Gene3D" id="3.30.1690.20">
    <property type="match status" value="1"/>
</dbReference>
<evidence type="ECO:0000256" key="1">
    <source>
        <dbReference type="SAM" id="Phobius"/>
    </source>
</evidence>
<dbReference type="InterPro" id="IPR040599">
    <property type="entry name" value="PilJ_C"/>
</dbReference>
<keyword evidence="1" id="KW-0472">Membrane</keyword>
<evidence type="ECO:0000313" key="3">
    <source>
        <dbReference type="EMBL" id="KGJ53442.1"/>
    </source>
</evidence>
<feature type="domain" description="Pilin PilJ C-terminal" evidence="2">
    <location>
        <begin position="219"/>
        <end position="302"/>
    </location>
</feature>